<reference evidence="3" key="1">
    <citation type="submission" date="2021-05" db="EMBL/GenBank/DDBJ databases">
        <title>Comparative genomics of three Colletotrichum scovillei strains and genetic complementation revealed genes involved fungal growth and virulence on chili pepper.</title>
        <authorList>
            <person name="Hsieh D.-K."/>
            <person name="Chuang S.-C."/>
            <person name="Chen C.-Y."/>
            <person name="Chao Y.-T."/>
            <person name="Lu M.-Y.J."/>
            <person name="Lee M.-H."/>
            <person name="Shih M.-C."/>
        </authorList>
    </citation>
    <scope>NUCLEOTIDE SEQUENCE</scope>
    <source>
        <strain evidence="3">Coll-153</strain>
    </source>
</reference>
<dbReference type="Pfam" id="PF11807">
    <property type="entry name" value="UstYa"/>
    <property type="match status" value="1"/>
</dbReference>
<comment type="similarity">
    <text evidence="2">Belongs to the ustYa family.</text>
</comment>
<evidence type="ECO:0008006" key="5">
    <source>
        <dbReference type="Google" id="ProtNLM"/>
    </source>
</evidence>
<organism evidence="3 4">
    <name type="scientific">Colletotrichum scovillei</name>
    <dbReference type="NCBI Taxonomy" id="1209932"/>
    <lineage>
        <taxon>Eukaryota</taxon>
        <taxon>Fungi</taxon>
        <taxon>Dikarya</taxon>
        <taxon>Ascomycota</taxon>
        <taxon>Pezizomycotina</taxon>
        <taxon>Sordariomycetes</taxon>
        <taxon>Hypocreomycetidae</taxon>
        <taxon>Glomerellales</taxon>
        <taxon>Glomerellaceae</taxon>
        <taxon>Colletotrichum</taxon>
        <taxon>Colletotrichum acutatum species complex</taxon>
    </lineage>
</organism>
<dbReference type="AlphaFoldDB" id="A0A9P7ULP4"/>
<proteinExistence type="inferred from homology"/>
<gene>
    <name evidence="3" type="ORF">JMJ77_008561</name>
</gene>
<evidence type="ECO:0000256" key="1">
    <source>
        <dbReference type="ARBA" id="ARBA00004685"/>
    </source>
</evidence>
<dbReference type="Proteomes" id="UP000699042">
    <property type="component" value="Unassembled WGS sequence"/>
</dbReference>
<comment type="pathway">
    <text evidence="1">Mycotoxin biosynthesis.</text>
</comment>
<dbReference type="GO" id="GO:0043386">
    <property type="term" value="P:mycotoxin biosynthetic process"/>
    <property type="evidence" value="ECO:0007669"/>
    <property type="project" value="InterPro"/>
</dbReference>
<comment type="caution">
    <text evidence="3">The sequence shown here is derived from an EMBL/GenBank/DDBJ whole genome shotgun (WGS) entry which is preliminary data.</text>
</comment>
<name>A0A9P7ULP4_9PEZI</name>
<keyword evidence="4" id="KW-1185">Reference proteome</keyword>
<dbReference type="PANTHER" id="PTHR33365">
    <property type="entry name" value="YALI0B05434P"/>
    <property type="match status" value="1"/>
</dbReference>
<protein>
    <recommendedName>
        <fullName evidence="5">Tat pathway signal sequence</fullName>
    </recommendedName>
</protein>
<evidence type="ECO:0000256" key="2">
    <source>
        <dbReference type="ARBA" id="ARBA00035112"/>
    </source>
</evidence>
<accession>A0A9P7ULP4</accession>
<evidence type="ECO:0000313" key="3">
    <source>
        <dbReference type="EMBL" id="KAG7056110.1"/>
    </source>
</evidence>
<sequence length="279" mass="31933">MIAMASQLSPKIKFTTMQPNGLDRLTGLFRPNEKTAYAHLRDEEVEQTRESNPRRWSCPPSVSQVLLFLISVALLSATGVHHFRESEHSYNHRTNVGNLEEIRGPAMFKEADTSGPSPELDAAWDKLIDERHFMLIPDEDFPKSEFRTREPLRASTSTQNGTLGVFEYVHALHCVHLMWKQTYPDYYKEDHMKMKNDPKWQHAHINHCADFLKQYILCNANLAFNTYSFNETRGGADVDIVSSHTCIDLDAADDYANRHYVNRSELAIATGKDITADVF</sequence>
<dbReference type="PANTHER" id="PTHR33365:SF4">
    <property type="entry name" value="CYCLOCHLOROTINE BIOSYNTHESIS PROTEIN O"/>
    <property type="match status" value="1"/>
</dbReference>
<evidence type="ECO:0000313" key="4">
    <source>
        <dbReference type="Proteomes" id="UP000699042"/>
    </source>
</evidence>
<dbReference type="InterPro" id="IPR021765">
    <property type="entry name" value="UstYa-like"/>
</dbReference>
<dbReference type="EMBL" id="JAESDN010000002">
    <property type="protein sequence ID" value="KAG7056110.1"/>
    <property type="molecule type" value="Genomic_DNA"/>
</dbReference>